<dbReference type="AlphaFoldDB" id="A0A953T768"/>
<evidence type="ECO:0000256" key="1">
    <source>
        <dbReference type="ARBA" id="ARBA00006989"/>
    </source>
</evidence>
<evidence type="ECO:0000313" key="5">
    <source>
        <dbReference type="Proteomes" id="UP000772186"/>
    </source>
</evidence>
<evidence type="ECO:0000313" key="4">
    <source>
        <dbReference type="EMBL" id="MBZ4195347.1"/>
    </source>
</evidence>
<gene>
    <name evidence="4" type="ORF">LAD73_01265</name>
</gene>
<dbReference type="InterPro" id="IPR050266">
    <property type="entry name" value="AB_hydrolase_sf"/>
</dbReference>
<sequence>MSKKINIFNETIHYFEEENTDNKPIVLFVHGFGDKSRTILPIKAIKKRNYVICALDMPGCGFSTSNHRPVTLEYYASVLREFILKVFHNKKINLLSHSLGSFACLKNLNMENVNNYIMLTPFNYNTGQLENGDLNINLLLPKNESQAKKSFLSLFYKPNKSILKSIDKVIESHMLKSKDNIEKFSYMIENQILNKKYLEDVVKPLYLNAVKPFHLVFTKEDKFVTEWEMKILLKDMPNISYSIIKECGHAVFAQKPEEINKIIMNIIGNEINKE</sequence>
<dbReference type="RefSeq" id="WP_223644514.1">
    <property type="nucleotide sequence ID" value="NZ_JAIQBY010000006.1"/>
</dbReference>
<dbReference type="InterPro" id="IPR000073">
    <property type="entry name" value="AB_hydrolase_1"/>
</dbReference>
<dbReference type="PANTHER" id="PTHR43798:SF33">
    <property type="entry name" value="HYDROLASE, PUTATIVE (AFU_ORTHOLOGUE AFUA_2G14860)-RELATED"/>
    <property type="match status" value="1"/>
</dbReference>
<keyword evidence="2" id="KW-0719">Serine esterase</keyword>
<dbReference type="Proteomes" id="UP000772186">
    <property type="component" value="Unassembled WGS sequence"/>
</dbReference>
<dbReference type="PANTHER" id="PTHR43798">
    <property type="entry name" value="MONOACYLGLYCEROL LIPASE"/>
    <property type="match status" value="1"/>
</dbReference>
<keyword evidence="4" id="KW-0378">Hydrolase</keyword>
<evidence type="ECO:0000256" key="2">
    <source>
        <dbReference type="ARBA" id="ARBA00022487"/>
    </source>
</evidence>
<keyword evidence="5" id="KW-1185">Reference proteome</keyword>
<feature type="domain" description="AB hydrolase-1" evidence="3">
    <location>
        <begin position="26"/>
        <end position="260"/>
    </location>
</feature>
<dbReference type="Pfam" id="PF12697">
    <property type="entry name" value="Abhydrolase_6"/>
    <property type="match status" value="1"/>
</dbReference>
<dbReference type="EMBL" id="JAIQBY010000006">
    <property type="protein sequence ID" value="MBZ4195347.1"/>
    <property type="molecule type" value="Genomic_DNA"/>
</dbReference>
<reference evidence="4 5" key="1">
    <citation type="submission" date="2021-09" db="EMBL/GenBank/DDBJ databases">
        <title>WGS of Mycoplasma sp. Zaradi2 strains.</title>
        <authorList>
            <person name="Spergser J."/>
        </authorList>
    </citation>
    <scope>NUCLEOTIDE SEQUENCE [LARGE SCALE GENOMIC DNA]</scope>
    <source>
        <strain evidence="4 5">1331</strain>
    </source>
</reference>
<protein>
    <submittedName>
        <fullName evidence="4">Alpha/beta hydrolase</fullName>
    </submittedName>
</protein>
<name>A0A953T768_9MOLU</name>
<comment type="caution">
    <text evidence="4">The sequence shown here is derived from an EMBL/GenBank/DDBJ whole genome shotgun (WGS) entry which is preliminary data.</text>
</comment>
<dbReference type="GO" id="GO:0016020">
    <property type="term" value="C:membrane"/>
    <property type="evidence" value="ECO:0007669"/>
    <property type="project" value="TreeGrafter"/>
</dbReference>
<dbReference type="Gene3D" id="3.40.50.1820">
    <property type="entry name" value="alpha/beta hydrolase"/>
    <property type="match status" value="1"/>
</dbReference>
<proteinExistence type="inferred from homology"/>
<dbReference type="InterPro" id="IPR029058">
    <property type="entry name" value="AB_hydrolase_fold"/>
</dbReference>
<organism evidence="4 5">
    <name type="scientific">Mycoplasma tauri</name>
    <dbReference type="NCBI Taxonomy" id="547987"/>
    <lineage>
        <taxon>Bacteria</taxon>
        <taxon>Bacillati</taxon>
        <taxon>Mycoplasmatota</taxon>
        <taxon>Mollicutes</taxon>
        <taxon>Mycoplasmataceae</taxon>
        <taxon>Mycoplasma</taxon>
    </lineage>
</organism>
<comment type="similarity">
    <text evidence="1">Belongs to the lipase/esterase LIP3/BchO family.</text>
</comment>
<dbReference type="SUPFAM" id="SSF53474">
    <property type="entry name" value="alpha/beta-Hydrolases"/>
    <property type="match status" value="1"/>
</dbReference>
<dbReference type="GO" id="GO:0052689">
    <property type="term" value="F:carboxylic ester hydrolase activity"/>
    <property type="evidence" value="ECO:0007669"/>
    <property type="project" value="UniProtKB-KW"/>
</dbReference>
<accession>A0A953T768</accession>
<evidence type="ECO:0000259" key="3">
    <source>
        <dbReference type="Pfam" id="PF12697"/>
    </source>
</evidence>